<dbReference type="GO" id="GO:0000428">
    <property type="term" value="C:DNA-directed RNA polymerase complex"/>
    <property type="evidence" value="ECO:0007669"/>
    <property type="project" value="UniProtKB-KW"/>
</dbReference>
<dbReference type="InterPro" id="IPR024596">
    <property type="entry name" value="RNApol_su_b/EpuA"/>
</dbReference>
<keyword evidence="2" id="KW-1133">Transmembrane helix</keyword>
<protein>
    <submittedName>
        <fullName evidence="3">DNA-directed RNA polymerase subunit beta</fullName>
    </submittedName>
</protein>
<feature type="transmembrane region" description="Helical" evidence="2">
    <location>
        <begin position="192"/>
        <end position="214"/>
    </location>
</feature>
<name>A0A1I3K075_9BACL</name>
<keyword evidence="2" id="KW-0812">Transmembrane</keyword>
<keyword evidence="3" id="KW-0240">DNA-directed RNA polymerase</keyword>
<dbReference type="Pfam" id="PF11772">
    <property type="entry name" value="EpuA"/>
    <property type="match status" value="1"/>
</dbReference>
<evidence type="ECO:0000313" key="4">
    <source>
        <dbReference type="Proteomes" id="UP000199545"/>
    </source>
</evidence>
<organism evidence="3 4">
    <name type="scientific">Thermoflavimicrobium dichotomicum</name>
    <dbReference type="NCBI Taxonomy" id="46223"/>
    <lineage>
        <taxon>Bacteria</taxon>
        <taxon>Bacillati</taxon>
        <taxon>Bacillota</taxon>
        <taxon>Bacilli</taxon>
        <taxon>Bacillales</taxon>
        <taxon>Thermoactinomycetaceae</taxon>
        <taxon>Thermoflavimicrobium</taxon>
    </lineage>
</organism>
<feature type="region of interest" description="Disordered" evidence="1">
    <location>
        <begin position="1"/>
        <end position="181"/>
    </location>
</feature>
<dbReference type="EMBL" id="FORR01000001">
    <property type="protein sequence ID" value="SFI65917.1"/>
    <property type="molecule type" value="Genomic_DNA"/>
</dbReference>
<feature type="compositionally biased region" description="Polar residues" evidence="1">
    <location>
        <begin position="65"/>
        <end position="75"/>
    </location>
</feature>
<evidence type="ECO:0000256" key="1">
    <source>
        <dbReference type="SAM" id="MobiDB-lite"/>
    </source>
</evidence>
<feature type="compositionally biased region" description="Basic and acidic residues" evidence="1">
    <location>
        <begin position="168"/>
        <end position="181"/>
    </location>
</feature>
<evidence type="ECO:0000313" key="3">
    <source>
        <dbReference type="EMBL" id="SFI65917.1"/>
    </source>
</evidence>
<gene>
    <name evidence="3" type="ORF">SAMN05421852_101278</name>
</gene>
<proteinExistence type="predicted"/>
<accession>A0A1I3K075</accession>
<feature type="compositionally biased region" description="Basic and acidic residues" evidence="1">
    <location>
        <begin position="1"/>
        <end position="13"/>
    </location>
</feature>
<dbReference type="Proteomes" id="UP000199545">
    <property type="component" value="Unassembled WGS sequence"/>
</dbReference>
<reference evidence="3 4" key="1">
    <citation type="submission" date="2016-10" db="EMBL/GenBank/DDBJ databases">
        <authorList>
            <person name="de Groot N.N."/>
        </authorList>
    </citation>
    <scope>NUCLEOTIDE SEQUENCE [LARGE SCALE GENOMIC DNA]</scope>
    <source>
        <strain evidence="3 4">DSM 44778</strain>
    </source>
</reference>
<sequence>MENAKDQAKKKQTDTLLSVGKLKWSKDEGNLPKEPDSLNLEKGKETIENKNDEEIQNKKEEKQTAEQQINSSTSGLEKEKENKGNTNFEENTFVRLSGFATEDESIFQPKEESNEKGKGTVDPSSSMSDEPAEKLEKADKELFFTEKPLEKPQENQVEKLAPSLVKSPDTKQPKITEQPKEEKSTAKRIWKILWLPLTLIVVLIVGLIIGHSVLGGQPASGVFDMGMWEHLYKLIFTK</sequence>
<keyword evidence="3" id="KW-0804">Transcription</keyword>
<feature type="compositionally biased region" description="Basic and acidic residues" evidence="1">
    <location>
        <begin position="109"/>
        <end position="119"/>
    </location>
</feature>
<dbReference type="AlphaFoldDB" id="A0A1I3K075"/>
<feature type="compositionally biased region" description="Basic and acidic residues" evidence="1">
    <location>
        <begin position="131"/>
        <end position="157"/>
    </location>
</feature>
<keyword evidence="2" id="KW-0472">Membrane</keyword>
<feature type="compositionally biased region" description="Basic and acidic residues" evidence="1">
    <location>
        <begin position="24"/>
        <end position="64"/>
    </location>
</feature>
<dbReference type="STRING" id="46223.SAMN05421852_101278"/>
<evidence type="ECO:0000256" key="2">
    <source>
        <dbReference type="SAM" id="Phobius"/>
    </source>
</evidence>
<keyword evidence="4" id="KW-1185">Reference proteome</keyword>